<evidence type="ECO:0000313" key="4">
    <source>
        <dbReference type="EMBL" id="KAK2971283.1"/>
    </source>
</evidence>
<dbReference type="PROSITE" id="PS51375">
    <property type="entry name" value="PPR"/>
    <property type="match status" value="1"/>
</dbReference>
<sequence>MEETKLVRVKSNVKTYTTLIHGWAHAPLPGKLLRCFEQMKSAGLKPDKAVYHCLMTSLLSRASVVEEYTYLGILHISSHIEDSDIDDVNDNDDENIYCYSDLVVIDNLGQVRPGELYLRVEFVR</sequence>
<dbReference type="PANTHER" id="PTHR47939">
    <property type="entry name" value="MEMBRANE-ASSOCIATED SALT-INDUCIBLE PROTEIN-LIKE"/>
    <property type="match status" value="1"/>
</dbReference>
<dbReference type="InterPro" id="IPR050667">
    <property type="entry name" value="PPR-containing_protein"/>
</dbReference>
<keyword evidence="2" id="KW-0677">Repeat</keyword>
<keyword evidence="5" id="KW-1185">Reference proteome</keyword>
<dbReference type="NCBIfam" id="TIGR00756">
    <property type="entry name" value="PPR"/>
    <property type="match status" value="1"/>
</dbReference>
<accession>A0AA88QJZ1</accession>
<dbReference type="AlphaFoldDB" id="A0AA88QJZ1"/>
<proteinExistence type="inferred from homology"/>
<dbReference type="Proteomes" id="UP001187471">
    <property type="component" value="Unassembled WGS sequence"/>
</dbReference>
<dbReference type="Pfam" id="PF13041">
    <property type="entry name" value="PPR_2"/>
    <property type="match status" value="1"/>
</dbReference>
<evidence type="ECO:0000256" key="2">
    <source>
        <dbReference type="ARBA" id="ARBA00022737"/>
    </source>
</evidence>
<dbReference type="EMBL" id="JAVXUO010002591">
    <property type="protein sequence ID" value="KAK2971283.1"/>
    <property type="molecule type" value="Genomic_DNA"/>
</dbReference>
<reference evidence="4" key="1">
    <citation type="submission" date="2022-12" db="EMBL/GenBank/DDBJ databases">
        <title>Draft genome assemblies for two species of Escallonia (Escalloniales).</title>
        <authorList>
            <person name="Chanderbali A."/>
            <person name="Dervinis C."/>
            <person name="Anghel I."/>
            <person name="Soltis D."/>
            <person name="Soltis P."/>
            <person name="Zapata F."/>
        </authorList>
    </citation>
    <scope>NUCLEOTIDE SEQUENCE</scope>
    <source>
        <strain evidence="4">UCBG92.1500</strain>
        <tissue evidence="4">Leaf</tissue>
    </source>
</reference>
<evidence type="ECO:0008006" key="6">
    <source>
        <dbReference type="Google" id="ProtNLM"/>
    </source>
</evidence>
<name>A0AA88QJZ1_9ASTE</name>
<dbReference type="InterPro" id="IPR002885">
    <property type="entry name" value="PPR_rpt"/>
</dbReference>
<dbReference type="Gene3D" id="1.25.40.10">
    <property type="entry name" value="Tetratricopeptide repeat domain"/>
    <property type="match status" value="1"/>
</dbReference>
<gene>
    <name evidence="4" type="ORF">RJ640_001309</name>
</gene>
<dbReference type="InterPro" id="IPR011990">
    <property type="entry name" value="TPR-like_helical_dom_sf"/>
</dbReference>
<comment type="caution">
    <text evidence="4">The sequence shown here is derived from an EMBL/GenBank/DDBJ whole genome shotgun (WGS) entry which is preliminary data.</text>
</comment>
<evidence type="ECO:0000256" key="1">
    <source>
        <dbReference type="ARBA" id="ARBA00007626"/>
    </source>
</evidence>
<protein>
    <recommendedName>
        <fullName evidence="6">Pentatricopeptide repeat-containing protein</fullName>
    </recommendedName>
</protein>
<comment type="similarity">
    <text evidence="1">Belongs to the PPR family. P subfamily.</text>
</comment>
<dbReference type="PANTHER" id="PTHR47939:SF1">
    <property type="entry name" value="OS04G0684500 PROTEIN"/>
    <property type="match status" value="1"/>
</dbReference>
<evidence type="ECO:0000313" key="5">
    <source>
        <dbReference type="Proteomes" id="UP001187471"/>
    </source>
</evidence>
<organism evidence="4 5">
    <name type="scientific">Escallonia rubra</name>
    <dbReference type="NCBI Taxonomy" id="112253"/>
    <lineage>
        <taxon>Eukaryota</taxon>
        <taxon>Viridiplantae</taxon>
        <taxon>Streptophyta</taxon>
        <taxon>Embryophyta</taxon>
        <taxon>Tracheophyta</taxon>
        <taxon>Spermatophyta</taxon>
        <taxon>Magnoliopsida</taxon>
        <taxon>eudicotyledons</taxon>
        <taxon>Gunneridae</taxon>
        <taxon>Pentapetalae</taxon>
        <taxon>asterids</taxon>
        <taxon>campanulids</taxon>
        <taxon>Escalloniales</taxon>
        <taxon>Escalloniaceae</taxon>
        <taxon>Escallonia</taxon>
    </lineage>
</organism>
<evidence type="ECO:0000256" key="3">
    <source>
        <dbReference type="PROSITE-ProRule" id="PRU00708"/>
    </source>
</evidence>
<feature type="repeat" description="PPR" evidence="3">
    <location>
        <begin position="12"/>
        <end position="46"/>
    </location>
</feature>